<dbReference type="EMBL" id="AMQN01003260">
    <property type="status" value="NOT_ANNOTATED_CDS"/>
    <property type="molecule type" value="Genomic_DNA"/>
</dbReference>
<evidence type="ECO:0000313" key="21">
    <source>
        <dbReference type="Proteomes" id="UP000014760"/>
    </source>
</evidence>
<accession>R7TDE9</accession>
<feature type="transmembrane region" description="Helical" evidence="17">
    <location>
        <begin position="383"/>
        <end position="404"/>
    </location>
</feature>
<dbReference type="PROSITE" id="PS50262">
    <property type="entry name" value="G_PROTEIN_RECEP_F1_2"/>
    <property type="match status" value="1"/>
</dbReference>
<keyword evidence="21" id="KW-1185">Reference proteome</keyword>
<feature type="transmembrane region" description="Helical" evidence="17">
    <location>
        <begin position="342"/>
        <end position="363"/>
    </location>
</feature>
<evidence type="ECO:0000256" key="14">
    <source>
        <dbReference type="ARBA" id="ARBA00025402"/>
    </source>
</evidence>
<evidence type="ECO:0000313" key="20">
    <source>
        <dbReference type="EnsemblMetazoa" id="CapteP108837"/>
    </source>
</evidence>
<dbReference type="PROSITE" id="PS00237">
    <property type="entry name" value="G_PROTEIN_RECEP_F1_1"/>
    <property type="match status" value="1"/>
</dbReference>
<dbReference type="PRINTS" id="PR01822">
    <property type="entry name" value="CCYSTOKININR"/>
</dbReference>
<sequence length="494" mass="56392">MSGFLWNDSFDNRVVLTEATFLPSPSPQNPDDTNTSSPPPQPLGGEIRIPLYCLIFILSLVGNILVIMTLVQNKKMRTVTNVFLLNLSVSDLLLTVFCMPFTLVPTLLRNFIFGQEMCILIRYIQAVTVAVSVFTLVSISLERYFAICQPLRSRSWQTLSHSYKTIAGVWVLCLGTMVPIAVYQKHIPLKGGRHKCIEVIILCCFCVGEISVIAHINSANLLSSCKNNYLGVSLAHIAERTYTIILDLMLLVLPLILMLAAYGLISWTLWNGMKVDMRSRQDIKELRHINQNEDPDTDDEHTRYETCQENGNRRYGTKKRHEVRQGMRQNNTERSLQAKRRVIKMLFVVVLEFFVCWTPMYVLQTWSLFDWDNAQKHVSPVTMNLIHLLAYASSCTNPITYCFMNQKFRKCFLMAFRCCPCVKTPFVDPGSFANSQRTGKASPVRPRQKHLAIFSKLFRSKTQGDEIKMRKYIMGEHGDDIDNGDTTNGQTDEV</sequence>
<evidence type="ECO:0000256" key="13">
    <source>
        <dbReference type="ARBA" id="ARBA00023288"/>
    </source>
</evidence>
<keyword evidence="10 16" id="KW-0675">Receptor</keyword>
<dbReference type="GO" id="GO:0005886">
    <property type="term" value="C:plasma membrane"/>
    <property type="evidence" value="ECO:0007669"/>
    <property type="project" value="UniProtKB-SubCell"/>
</dbReference>
<comment type="similarity">
    <text evidence="16">Belongs to the G-protein coupled receptor 1 family.</text>
</comment>
<evidence type="ECO:0000256" key="12">
    <source>
        <dbReference type="ARBA" id="ARBA00023224"/>
    </source>
</evidence>
<dbReference type="AlphaFoldDB" id="R7TDE9"/>
<keyword evidence="12 16" id="KW-0807">Transducer</keyword>
<evidence type="ECO:0000259" key="18">
    <source>
        <dbReference type="PROSITE" id="PS50262"/>
    </source>
</evidence>
<keyword evidence="8" id="KW-0564">Palmitate</keyword>
<evidence type="ECO:0000256" key="2">
    <source>
        <dbReference type="ARBA" id="ARBA00019090"/>
    </source>
</evidence>
<evidence type="ECO:0000256" key="1">
    <source>
        <dbReference type="ARBA" id="ARBA00004651"/>
    </source>
</evidence>
<evidence type="ECO:0000256" key="3">
    <source>
        <dbReference type="ARBA" id="ARBA00022475"/>
    </source>
</evidence>
<evidence type="ECO:0000256" key="17">
    <source>
        <dbReference type="SAM" id="Phobius"/>
    </source>
</evidence>
<comment type="function">
    <text evidence="14">Receptor for gastrin and cholecystokinin. The CCK-B receptors occur throughout the central nervous system where they modulate anxiety, analgesia, arousal, and neuroleptic activity. This receptor mediates its action by association with G proteins that activate a phosphatidylinositol-calcium second messenger system.</text>
</comment>
<dbReference type="OMA" id="NIAPPCE"/>
<name>R7TDE9_CAPTE</name>
<reference evidence="21" key="1">
    <citation type="submission" date="2012-12" db="EMBL/GenBank/DDBJ databases">
        <authorList>
            <person name="Hellsten U."/>
            <person name="Grimwood J."/>
            <person name="Chapman J.A."/>
            <person name="Shapiro H."/>
            <person name="Aerts A."/>
            <person name="Otillar R.P."/>
            <person name="Terry A.Y."/>
            <person name="Boore J.L."/>
            <person name="Simakov O."/>
            <person name="Marletaz F."/>
            <person name="Cho S.-J."/>
            <person name="Edsinger-Gonzales E."/>
            <person name="Havlak P."/>
            <person name="Kuo D.-H."/>
            <person name="Larsson T."/>
            <person name="Lv J."/>
            <person name="Arendt D."/>
            <person name="Savage R."/>
            <person name="Osoegawa K."/>
            <person name="de Jong P."/>
            <person name="Lindberg D.R."/>
            <person name="Seaver E.C."/>
            <person name="Weisblat D.A."/>
            <person name="Putnam N.H."/>
            <person name="Grigoriev I.V."/>
            <person name="Rokhsar D.S."/>
        </authorList>
    </citation>
    <scope>NUCLEOTIDE SEQUENCE</scope>
    <source>
        <strain evidence="21">I ESC-2004</strain>
    </source>
</reference>
<keyword evidence="13" id="KW-0449">Lipoprotein</keyword>
<dbReference type="OrthoDB" id="10037617at2759"/>
<evidence type="ECO:0000256" key="8">
    <source>
        <dbReference type="ARBA" id="ARBA00023139"/>
    </source>
</evidence>
<keyword evidence="6 16" id="KW-0297">G-protein coupled receptor</keyword>
<proteinExistence type="inferred from homology"/>
<dbReference type="PRINTS" id="PR00237">
    <property type="entry name" value="GPCRRHODOPSN"/>
</dbReference>
<keyword evidence="7 17" id="KW-0472">Membrane</keyword>
<dbReference type="InterPro" id="IPR000314">
    <property type="entry name" value="Gastrin_rcpt"/>
</dbReference>
<dbReference type="EnsemblMetazoa" id="CapteT108837">
    <property type="protein sequence ID" value="CapteP108837"/>
    <property type="gene ID" value="CapteG108837"/>
</dbReference>
<dbReference type="Gene3D" id="1.20.1070.10">
    <property type="entry name" value="Rhodopsin 7-helix transmembrane proteins"/>
    <property type="match status" value="1"/>
</dbReference>
<keyword evidence="4 16" id="KW-0812">Transmembrane</keyword>
<dbReference type="SUPFAM" id="SSF81321">
    <property type="entry name" value="Family A G protein-coupled receptor-like"/>
    <property type="match status" value="1"/>
</dbReference>
<dbReference type="InterPro" id="IPR000276">
    <property type="entry name" value="GPCR_Rhodpsn"/>
</dbReference>
<evidence type="ECO:0000256" key="7">
    <source>
        <dbReference type="ARBA" id="ARBA00023136"/>
    </source>
</evidence>
<dbReference type="CDD" id="cd15206">
    <property type="entry name" value="7tmA_CCK_R"/>
    <property type="match status" value="1"/>
</dbReference>
<evidence type="ECO:0000256" key="4">
    <source>
        <dbReference type="ARBA" id="ARBA00022692"/>
    </source>
</evidence>
<evidence type="ECO:0000256" key="5">
    <source>
        <dbReference type="ARBA" id="ARBA00022989"/>
    </source>
</evidence>
<feature type="transmembrane region" description="Helical" evidence="17">
    <location>
        <begin position="51"/>
        <end position="71"/>
    </location>
</feature>
<dbReference type="InterPro" id="IPR009126">
    <property type="entry name" value="Cholcskin_rcpt"/>
</dbReference>
<evidence type="ECO:0000256" key="11">
    <source>
        <dbReference type="ARBA" id="ARBA00023180"/>
    </source>
</evidence>
<dbReference type="PANTHER" id="PTHR24238:SF75">
    <property type="entry name" value="CHOLECYSTOKININ-LIKE RECEPTOR AT 17D1-RELATED"/>
    <property type="match status" value="1"/>
</dbReference>
<keyword evidence="9" id="KW-1015">Disulfide bond</keyword>
<dbReference type="STRING" id="283909.R7TDE9"/>
<comment type="subcellular location">
    <subcellularLocation>
        <location evidence="1">Cell membrane</location>
        <topology evidence="1">Multi-pass membrane protein</topology>
    </subcellularLocation>
</comment>
<dbReference type="HOGENOM" id="CLU_009579_6_3_1"/>
<keyword evidence="5 17" id="KW-1133">Transmembrane helix</keyword>
<reference evidence="19 21" key="2">
    <citation type="journal article" date="2013" name="Nature">
        <title>Insights into bilaterian evolution from three spiralian genomes.</title>
        <authorList>
            <person name="Simakov O."/>
            <person name="Marletaz F."/>
            <person name="Cho S.J."/>
            <person name="Edsinger-Gonzales E."/>
            <person name="Havlak P."/>
            <person name="Hellsten U."/>
            <person name="Kuo D.H."/>
            <person name="Larsson T."/>
            <person name="Lv J."/>
            <person name="Arendt D."/>
            <person name="Savage R."/>
            <person name="Osoegawa K."/>
            <person name="de Jong P."/>
            <person name="Grimwood J."/>
            <person name="Chapman J.A."/>
            <person name="Shapiro H."/>
            <person name="Aerts A."/>
            <person name="Otillar R.P."/>
            <person name="Terry A.Y."/>
            <person name="Boore J.L."/>
            <person name="Grigoriev I.V."/>
            <person name="Lindberg D.R."/>
            <person name="Seaver E.C."/>
            <person name="Weisblat D.A."/>
            <person name="Putnam N.H."/>
            <person name="Rokhsar D.S."/>
        </authorList>
    </citation>
    <scope>NUCLEOTIDE SEQUENCE</scope>
    <source>
        <strain evidence="19 21">I ESC-2004</strain>
    </source>
</reference>
<gene>
    <name evidence="19" type="ORF">CAPTEDRAFT_108837</name>
</gene>
<dbReference type="FunCoup" id="R7TDE9">
    <property type="interactions" value="96"/>
</dbReference>
<dbReference type="PANTHER" id="PTHR24238">
    <property type="entry name" value="G-PROTEIN COUPLED RECEPTOR"/>
    <property type="match status" value="1"/>
</dbReference>
<dbReference type="InterPro" id="IPR017452">
    <property type="entry name" value="GPCR_Rhodpsn_7TM"/>
</dbReference>
<keyword evidence="3" id="KW-1003">Cell membrane</keyword>
<organism evidence="19">
    <name type="scientific">Capitella teleta</name>
    <name type="common">Polychaete worm</name>
    <dbReference type="NCBI Taxonomy" id="283909"/>
    <lineage>
        <taxon>Eukaryota</taxon>
        <taxon>Metazoa</taxon>
        <taxon>Spiralia</taxon>
        <taxon>Lophotrochozoa</taxon>
        <taxon>Annelida</taxon>
        <taxon>Polychaeta</taxon>
        <taxon>Sedentaria</taxon>
        <taxon>Scolecida</taxon>
        <taxon>Capitellidae</taxon>
        <taxon>Capitella</taxon>
    </lineage>
</organism>
<dbReference type="Pfam" id="PF00001">
    <property type="entry name" value="7tm_1"/>
    <property type="match status" value="1"/>
</dbReference>
<dbReference type="EMBL" id="KB311324">
    <property type="protein sequence ID" value="ELT89517.1"/>
    <property type="molecule type" value="Genomic_DNA"/>
</dbReference>
<reference evidence="20" key="3">
    <citation type="submission" date="2015-06" db="UniProtKB">
        <authorList>
            <consortium name="EnsemblMetazoa"/>
        </authorList>
    </citation>
    <scope>IDENTIFICATION</scope>
</reference>
<evidence type="ECO:0000256" key="16">
    <source>
        <dbReference type="RuleBase" id="RU000688"/>
    </source>
</evidence>
<dbReference type="GO" id="GO:0015054">
    <property type="term" value="F:gastrin receptor activity"/>
    <property type="evidence" value="ECO:0007669"/>
    <property type="project" value="InterPro"/>
</dbReference>
<evidence type="ECO:0000256" key="6">
    <source>
        <dbReference type="ARBA" id="ARBA00023040"/>
    </source>
</evidence>
<feature type="transmembrane region" description="Helical" evidence="17">
    <location>
        <begin position="248"/>
        <end position="270"/>
    </location>
</feature>
<evidence type="ECO:0000256" key="15">
    <source>
        <dbReference type="ARBA" id="ARBA00031093"/>
    </source>
</evidence>
<keyword evidence="11" id="KW-0325">Glycoprotein</keyword>
<dbReference type="GO" id="GO:0008188">
    <property type="term" value="F:neuropeptide receptor activity"/>
    <property type="evidence" value="ECO:0007669"/>
    <property type="project" value="TreeGrafter"/>
</dbReference>
<feature type="transmembrane region" description="Helical" evidence="17">
    <location>
        <begin position="83"/>
        <end position="108"/>
    </location>
</feature>
<evidence type="ECO:0000256" key="9">
    <source>
        <dbReference type="ARBA" id="ARBA00023157"/>
    </source>
</evidence>
<dbReference type="PRINTS" id="PR00527">
    <property type="entry name" value="GASTRINR"/>
</dbReference>
<feature type="transmembrane region" description="Helical" evidence="17">
    <location>
        <begin position="120"/>
        <end position="141"/>
    </location>
</feature>
<feature type="domain" description="G-protein coupled receptors family 1 profile" evidence="18">
    <location>
        <begin position="62"/>
        <end position="401"/>
    </location>
</feature>
<dbReference type="Proteomes" id="UP000014760">
    <property type="component" value="Unassembled WGS sequence"/>
</dbReference>
<protein>
    <recommendedName>
        <fullName evidence="2">Gastrin/cholecystokinin type B receptor</fullName>
    </recommendedName>
    <alternativeName>
        <fullName evidence="15">Cholecystokinin-2 receptor</fullName>
    </alternativeName>
</protein>
<feature type="transmembrane region" description="Helical" evidence="17">
    <location>
        <begin position="161"/>
        <end position="184"/>
    </location>
</feature>
<dbReference type="SMART" id="SM01381">
    <property type="entry name" value="7TM_GPCR_Srsx"/>
    <property type="match status" value="1"/>
</dbReference>
<evidence type="ECO:0000313" key="19">
    <source>
        <dbReference type="EMBL" id="ELT89517.1"/>
    </source>
</evidence>
<evidence type="ECO:0000256" key="10">
    <source>
        <dbReference type="ARBA" id="ARBA00023170"/>
    </source>
</evidence>